<accession>A0A0G0EP50</accession>
<dbReference type="EMBL" id="LBSA01000051">
    <property type="protein sequence ID" value="KKQ07252.1"/>
    <property type="molecule type" value="Genomic_DNA"/>
</dbReference>
<name>A0A0G0EP50_9BACT</name>
<organism evidence="1 2">
    <name type="scientific">Candidatus Daviesbacteria bacterium GW2011_GWB1_36_5</name>
    <dbReference type="NCBI Taxonomy" id="1618426"/>
    <lineage>
        <taxon>Bacteria</taxon>
        <taxon>Candidatus Daviesiibacteriota</taxon>
    </lineage>
</organism>
<dbReference type="AlphaFoldDB" id="A0A0G0EP50"/>
<reference evidence="1 2" key="1">
    <citation type="journal article" date="2015" name="Nature">
        <title>rRNA introns, odd ribosomes, and small enigmatic genomes across a large radiation of phyla.</title>
        <authorList>
            <person name="Brown C.T."/>
            <person name="Hug L.A."/>
            <person name="Thomas B.C."/>
            <person name="Sharon I."/>
            <person name="Castelle C.J."/>
            <person name="Singh A."/>
            <person name="Wilkins M.J."/>
            <person name="Williams K.H."/>
            <person name="Banfield J.F."/>
        </authorList>
    </citation>
    <scope>NUCLEOTIDE SEQUENCE [LARGE SCALE GENOMIC DNA]</scope>
</reference>
<proteinExistence type="predicted"/>
<protein>
    <submittedName>
        <fullName evidence="1">Uncharacterized protein</fullName>
    </submittedName>
</protein>
<dbReference type="Proteomes" id="UP000034492">
    <property type="component" value="Unassembled WGS sequence"/>
</dbReference>
<evidence type="ECO:0000313" key="2">
    <source>
        <dbReference type="Proteomes" id="UP000034492"/>
    </source>
</evidence>
<comment type="caution">
    <text evidence="1">The sequence shown here is derived from an EMBL/GenBank/DDBJ whole genome shotgun (WGS) entry which is preliminary data.</text>
</comment>
<gene>
    <name evidence="1" type="ORF">US19_C0051G0009</name>
</gene>
<sequence length="46" mass="5061">MIYLNLVLTDDNLIQSSSVGHQKAEVHWQALGGVEETVNTPLVKVI</sequence>
<evidence type="ECO:0000313" key="1">
    <source>
        <dbReference type="EMBL" id="KKQ07252.1"/>
    </source>
</evidence>